<protein>
    <submittedName>
        <fullName evidence="3">Glycosyltransferase family 4 protein</fullName>
    </submittedName>
</protein>
<evidence type="ECO:0000313" key="4">
    <source>
        <dbReference type="Proteomes" id="UP001259492"/>
    </source>
</evidence>
<feature type="domain" description="Glycosyltransferase subfamily 4-like N-terminal" evidence="2">
    <location>
        <begin position="24"/>
        <end position="144"/>
    </location>
</feature>
<dbReference type="EMBL" id="JAVRIA010000004">
    <property type="protein sequence ID" value="MDT0558728.1"/>
    <property type="molecule type" value="Genomic_DNA"/>
</dbReference>
<gene>
    <name evidence="3" type="ORF">RM697_08720</name>
</gene>
<dbReference type="CDD" id="cd03808">
    <property type="entry name" value="GT4_CapM-like"/>
    <property type="match status" value="1"/>
</dbReference>
<dbReference type="PANTHER" id="PTHR45947:SF3">
    <property type="entry name" value="SULFOQUINOVOSYL TRANSFERASE SQD2"/>
    <property type="match status" value="1"/>
</dbReference>
<dbReference type="Pfam" id="PF13477">
    <property type="entry name" value="Glyco_trans_4_2"/>
    <property type="match status" value="1"/>
</dbReference>
<proteinExistence type="predicted"/>
<keyword evidence="4" id="KW-1185">Reference proteome</keyword>
<dbReference type="SUPFAM" id="SSF53756">
    <property type="entry name" value="UDP-Glycosyltransferase/glycogen phosphorylase"/>
    <property type="match status" value="1"/>
</dbReference>
<dbReference type="Pfam" id="PF00534">
    <property type="entry name" value="Glycos_transf_1"/>
    <property type="match status" value="1"/>
</dbReference>
<accession>A0ABU2YKN6</accession>
<evidence type="ECO:0000259" key="2">
    <source>
        <dbReference type="Pfam" id="PF13477"/>
    </source>
</evidence>
<comment type="caution">
    <text evidence="3">The sequence shown here is derived from an EMBL/GenBank/DDBJ whole genome shotgun (WGS) entry which is preliminary data.</text>
</comment>
<organism evidence="3 4">
    <name type="scientific">Microcosmobacter mediterraneus</name>
    <dbReference type="NCBI Taxonomy" id="3075607"/>
    <lineage>
        <taxon>Bacteria</taxon>
        <taxon>Pseudomonadati</taxon>
        <taxon>Bacteroidota</taxon>
        <taxon>Flavobacteriia</taxon>
        <taxon>Flavobacteriales</taxon>
        <taxon>Flavobacteriaceae</taxon>
        <taxon>Microcosmobacter</taxon>
    </lineage>
</organism>
<evidence type="ECO:0000259" key="1">
    <source>
        <dbReference type="Pfam" id="PF00534"/>
    </source>
</evidence>
<dbReference type="Gene3D" id="3.40.50.2000">
    <property type="entry name" value="Glycogen Phosphorylase B"/>
    <property type="match status" value="2"/>
</dbReference>
<dbReference type="InterPro" id="IPR028098">
    <property type="entry name" value="Glyco_trans_4-like_N"/>
</dbReference>
<name>A0ABU2YKN6_9FLAO</name>
<dbReference type="InterPro" id="IPR001296">
    <property type="entry name" value="Glyco_trans_1"/>
</dbReference>
<dbReference type="InterPro" id="IPR050194">
    <property type="entry name" value="Glycosyltransferase_grp1"/>
</dbReference>
<dbReference type="Proteomes" id="UP001259492">
    <property type="component" value="Unassembled WGS sequence"/>
</dbReference>
<evidence type="ECO:0000313" key="3">
    <source>
        <dbReference type="EMBL" id="MDT0558728.1"/>
    </source>
</evidence>
<dbReference type="RefSeq" id="WP_311427493.1">
    <property type="nucleotide sequence ID" value="NZ_JAVRIA010000004.1"/>
</dbReference>
<feature type="domain" description="Glycosyl transferase family 1" evidence="1">
    <location>
        <begin position="193"/>
        <end position="358"/>
    </location>
</feature>
<dbReference type="PANTHER" id="PTHR45947">
    <property type="entry name" value="SULFOQUINOVOSYL TRANSFERASE SQD2"/>
    <property type="match status" value="1"/>
</dbReference>
<sequence>MNKILRITTVAGSLNRLLRGQLRFMNQYYEVVGVTSKGISFDRVIENEGIRVEPVEMTRTIAPIKDLVATYKLYKLIKKENPLIVHTHTPKAGILGMLAAKLAGVKHRYHTVAGMPLLEATGFKLKLLVAVEKLTYKFATKVFPNSYGLKTIIIDQGFCNKDKVKVIGNGSSNGIDIEHFNRKQVSNEQLDALKSELNISDNDFVYVYVGRLVKDKGINELITVFDDISKQLPNCKLVLVGFRERKLDPLKPETEKTIKDNPSIIEAGFQKDVRPYFALGKVLVFPSYREGFPNVVLQAGAMGIPSIVSDINGCNEIIIDGENGFIIPAKDTQELKKKMLHVLEDENHLKQLTLNSRENIVNRFQHKYIWEELLKIYTNAENKEHV</sequence>
<reference evidence="3 4" key="1">
    <citation type="submission" date="2023-09" db="EMBL/GenBank/DDBJ databases">
        <authorList>
            <person name="Rey-Velasco X."/>
        </authorList>
    </citation>
    <scope>NUCLEOTIDE SEQUENCE [LARGE SCALE GENOMIC DNA]</scope>
    <source>
        <strain evidence="3 4">W332</strain>
    </source>
</reference>